<keyword evidence="2" id="KW-1185">Reference proteome</keyword>
<dbReference type="Proteomes" id="UP000717328">
    <property type="component" value="Unassembled WGS sequence"/>
</dbReference>
<dbReference type="OrthoDB" id="3230070at2759"/>
<evidence type="ECO:0000313" key="2">
    <source>
        <dbReference type="Proteomes" id="UP000717328"/>
    </source>
</evidence>
<feature type="non-terminal residue" evidence="1">
    <location>
        <position position="1"/>
    </location>
</feature>
<gene>
    <name evidence="1" type="ORF">H0H81_004587</name>
</gene>
<comment type="caution">
    <text evidence="1">The sequence shown here is derived from an EMBL/GenBank/DDBJ whole genome shotgun (WGS) entry which is preliminary data.</text>
</comment>
<protein>
    <submittedName>
        <fullName evidence="1">Uncharacterized protein</fullName>
    </submittedName>
</protein>
<accession>A0A9P7GF32</accession>
<name>A0A9P7GF32_9AGAR</name>
<reference evidence="1" key="2">
    <citation type="submission" date="2021-10" db="EMBL/GenBank/DDBJ databases">
        <title>Phylogenomics reveals ancestral predisposition of the termite-cultivated fungus Termitomyces towards a domesticated lifestyle.</title>
        <authorList>
            <person name="Auxier B."/>
            <person name="Grum-Grzhimaylo A."/>
            <person name="Cardenas M.E."/>
            <person name="Lodge J.D."/>
            <person name="Laessoe T."/>
            <person name="Pedersen O."/>
            <person name="Smith M.E."/>
            <person name="Kuyper T.W."/>
            <person name="Franco-Molano E.A."/>
            <person name="Baroni T.J."/>
            <person name="Aanen D.K."/>
        </authorList>
    </citation>
    <scope>NUCLEOTIDE SEQUENCE</scope>
    <source>
        <strain evidence="1">D49</strain>
    </source>
</reference>
<organism evidence="1 2">
    <name type="scientific">Sphagnurus paluster</name>
    <dbReference type="NCBI Taxonomy" id="117069"/>
    <lineage>
        <taxon>Eukaryota</taxon>
        <taxon>Fungi</taxon>
        <taxon>Dikarya</taxon>
        <taxon>Basidiomycota</taxon>
        <taxon>Agaricomycotina</taxon>
        <taxon>Agaricomycetes</taxon>
        <taxon>Agaricomycetidae</taxon>
        <taxon>Agaricales</taxon>
        <taxon>Tricholomatineae</taxon>
        <taxon>Lyophyllaceae</taxon>
        <taxon>Sphagnurus</taxon>
    </lineage>
</organism>
<evidence type="ECO:0000313" key="1">
    <source>
        <dbReference type="EMBL" id="KAG5649329.1"/>
    </source>
</evidence>
<proteinExistence type="predicted"/>
<sequence length="104" mass="12247">VELHWIPCKPSGQRFLLLSKILSSFKSSVKNLQLNAPPHSLPYTHSLNYIITTHEIERERSWQQLYNASHLSQLLRATLPTVSLKPHKFWQTLRLPWKHQEDPD</sequence>
<dbReference type="AlphaFoldDB" id="A0A9P7GF32"/>
<dbReference type="EMBL" id="JABCKI010001164">
    <property type="protein sequence ID" value="KAG5649329.1"/>
    <property type="molecule type" value="Genomic_DNA"/>
</dbReference>
<reference evidence="1" key="1">
    <citation type="submission" date="2021-02" db="EMBL/GenBank/DDBJ databases">
        <authorList>
            <person name="Nieuwenhuis M."/>
            <person name="Van De Peppel L.J.J."/>
        </authorList>
    </citation>
    <scope>NUCLEOTIDE SEQUENCE</scope>
    <source>
        <strain evidence="1">D49</strain>
    </source>
</reference>